<gene>
    <name evidence="2" type="ORF">GCK32_012622</name>
</gene>
<dbReference type="AlphaFoldDB" id="A0AAN8FI30"/>
<name>A0AAN8FI30_TRICO</name>
<keyword evidence="3" id="KW-1185">Reference proteome</keyword>
<evidence type="ECO:0000313" key="3">
    <source>
        <dbReference type="Proteomes" id="UP001331761"/>
    </source>
</evidence>
<evidence type="ECO:0000313" key="2">
    <source>
        <dbReference type="EMBL" id="KAK5976824.1"/>
    </source>
</evidence>
<keyword evidence="1" id="KW-0812">Transmembrane</keyword>
<sequence length="154" mass="17256">MDFIPDLDIDYGVPALHLTPISYLDDTFPSMANYSRITPAIVVARGACAPFQIQNSLPVFREPVELPVWETNFKRLVYHDDNSEASNGEEGKFWLWTLCIVISLMLILLLATIITCCCFMLSSRSDLKPTLSKDEEEAQPLHGLLVAPPPSLME</sequence>
<feature type="transmembrane region" description="Helical" evidence="1">
    <location>
        <begin position="93"/>
        <end position="121"/>
    </location>
</feature>
<dbReference type="EMBL" id="WIXE01011332">
    <property type="protein sequence ID" value="KAK5976824.1"/>
    <property type="molecule type" value="Genomic_DNA"/>
</dbReference>
<comment type="caution">
    <text evidence="2">The sequence shown here is derived from an EMBL/GenBank/DDBJ whole genome shotgun (WGS) entry which is preliminary data.</text>
</comment>
<keyword evidence="1" id="KW-1133">Transmembrane helix</keyword>
<protein>
    <submittedName>
        <fullName evidence="2">Uncharacterized protein</fullName>
    </submittedName>
</protein>
<accession>A0AAN8FI30</accession>
<reference evidence="2 3" key="1">
    <citation type="submission" date="2019-10" db="EMBL/GenBank/DDBJ databases">
        <title>Assembly and Annotation for the nematode Trichostrongylus colubriformis.</title>
        <authorList>
            <person name="Martin J."/>
        </authorList>
    </citation>
    <scope>NUCLEOTIDE SEQUENCE [LARGE SCALE GENOMIC DNA]</scope>
    <source>
        <strain evidence="2">G859</strain>
        <tissue evidence="2">Whole worm</tissue>
    </source>
</reference>
<dbReference type="Proteomes" id="UP001331761">
    <property type="component" value="Unassembled WGS sequence"/>
</dbReference>
<organism evidence="2 3">
    <name type="scientific">Trichostrongylus colubriformis</name>
    <name type="common">Black scour worm</name>
    <dbReference type="NCBI Taxonomy" id="6319"/>
    <lineage>
        <taxon>Eukaryota</taxon>
        <taxon>Metazoa</taxon>
        <taxon>Ecdysozoa</taxon>
        <taxon>Nematoda</taxon>
        <taxon>Chromadorea</taxon>
        <taxon>Rhabditida</taxon>
        <taxon>Rhabditina</taxon>
        <taxon>Rhabditomorpha</taxon>
        <taxon>Strongyloidea</taxon>
        <taxon>Trichostrongylidae</taxon>
        <taxon>Trichostrongylus</taxon>
    </lineage>
</organism>
<feature type="non-terminal residue" evidence="2">
    <location>
        <position position="154"/>
    </location>
</feature>
<proteinExistence type="predicted"/>
<keyword evidence="1" id="KW-0472">Membrane</keyword>
<evidence type="ECO:0000256" key="1">
    <source>
        <dbReference type="SAM" id="Phobius"/>
    </source>
</evidence>